<evidence type="ECO:0000259" key="2">
    <source>
        <dbReference type="Pfam" id="PF24393"/>
    </source>
</evidence>
<name>A0A423USD8_STRGL</name>
<dbReference type="Proteomes" id="UP000285596">
    <property type="component" value="Unassembled WGS sequence"/>
</dbReference>
<reference evidence="3 4" key="1">
    <citation type="submission" date="2018-08" db="EMBL/GenBank/DDBJ databases">
        <title>Streptomyces globisporus 1912-4Crt, whole genome shotgun sequence.</title>
        <authorList>
            <person name="Matselyukh B."/>
        </authorList>
    </citation>
    <scope>NUCLEOTIDE SEQUENCE [LARGE SCALE GENOMIC DNA]</scope>
    <source>
        <strain evidence="3 4">1912-4Crt</strain>
    </source>
</reference>
<evidence type="ECO:0000256" key="1">
    <source>
        <dbReference type="SAM" id="MobiDB-lite"/>
    </source>
</evidence>
<feature type="domain" description="Pepco" evidence="2">
    <location>
        <begin position="31"/>
        <end position="118"/>
    </location>
</feature>
<proteinExistence type="predicted"/>
<accession>A0A423USD8</accession>
<gene>
    <name evidence="3" type="ORF">D3105_28355</name>
</gene>
<evidence type="ECO:0000313" key="4">
    <source>
        <dbReference type="Proteomes" id="UP000285596"/>
    </source>
</evidence>
<comment type="caution">
    <text evidence="3">The sequence shown here is derived from an EMBL/GenBank/DDBJ whole genome shotgun (WGS) entry which is preliminary data.</text>
</comment>
<protein>
    <recommendedName>
        <fullName evidence="2">Pepco domain-containing protein</fullName>
    </recommendedName>
</protein>
<feature type="region of interest" description="Disordered" evidence="1">
    <location>
        <begin position="24"/>
        <end position="43"/>
    </location>
</feature>
<organism evidence="3 4">
    <name type="scientific">Streptomyces globisporus</name>
    <dbReference type="NCBI Taxonomy" id="1908"/>
    <lineage>
        <taxon>Bacteria</taxon>
        <taxon>Bacillati</taxon>
        <taxon>Actinomycetota</taxon>
        <taxon>Actinomycetes</taxon>
        <taxon>Kitasatosporales</taxon>
        <taxon>Streptomycetaceae</taxon>
        <taxon>Streptomyces</taxon>
    </lineage>
</organism>
<dbReference type="Pfam" id="PF24393">
    <property type="entry name" value="Pepco"/>
    <property type="match status" value="1"/>
</dbReference>
<dbReference type="EMBL" id="QWFA01000201">
    <property type="protein sequence ID" value="ROV65267.1"/>
    <property type="molecule type" value="Genomic_DNA"/>
</dbReference>
<dbReference type="RefSeq" id="WP_118905819.1">
    <property type="nucleotide sequence ID" value="NZ_QWFA01000201.1"/>
</dbReference>
<dbReference type="AlphaFoldDB" id="A0A423USD8"/>
<dbReference type="InterPro" id="IPR056947">
    <property type="entry name" value="Pepco_dom"/>
</dbReference>
<evidence type="ECO:0000313" key="3">
    <source>
        <dbReference type="EMBL" id="ROV65267.1"/>
    </source>
</evidence>
<sequence length="124" mass="13307">MSLYRDNEPDVTVSGLEILVRADDTEDLGAPGSRGGTKGFRRRNGTELASVPVRVEQLRESLEDTVAALRDVFGRIAETSGQFPLKEVQVSFEVSAKGGIRLIGTSEVEGKGGITLVFGARDAR</sequence>